<protein>
    <submittedName>
        <fullName evidence="2">Plasmid partitioning protein RepB</fullName>
    </submittedName>
</protein>
<dbReference type="PANTHER" id="PTHR33375:SF1">
    <property type="entry name" value="CHROMOSOME-PARTITIONING PROTEIN PARB-RELATED"/>
    <property type="match status" value="1"/>
</dbReference>
<feature type="domain" description="ParB-like N-terminal" evidence="1">
    <location>
        <begin position="7"/>
        <end position="98"/>
    </location>
</feature>
<dbReference type="RefSeq" id="WP_146658833.1">
    <property type="nucleotide sequence ID" value="NZ_CP019791.1"/>
</dbReference>
<dbReference type="GO" id="GO:0007059">
    <property type="term" value="P:chromosome segregation"/>
    <property type="evidence" value="ECO:0007669"/>
    <property type="project" value="TreeGrafter"/>
</dbReference>
<dbReference type="InterPro" id="IPR003115">
    <property type="entry name" value="ParB_N"/>
</dbReference>
<dbReference type="SMART" id="SM00470">
    <property type="entry name" value="ParB"/>
    <property type="match status" value="1"/>
</dbReference>
<dbReference type="InterPro" id="IPR036086">
    <property type="entry name" value="ParB/Sulfiredoxin_sf"/>
</dbReference>
<evidence type="ECO:0000259" key="1">
    <source>
        <dbReference type="SMART" id="SM00470"/>
    </source>
</evidence>
<dbReference type="OrthoDB" id="9771505at2"/>
<evidence type="ECO:0000313" key="3">
    <source>
        <dbReference type="Proteomes" id="UP000189674"/>
    </source>
</evidence>
<dbReference type="STRING" id="1936003.STSP2_00102"/>
<gene>
    <name evidence="2" type="ORF">STSP2_00102</name>
</gene>
<proteinExistence type="predicted"/>
<keyword evidence="3" id="KW-1185">Reference proteome</keyword>
<dbReference type="Pfam" id="PF02195">
    <property type="entry name" value="ParB_N"/>
    <property type="match status" value="1"/>
</dbReference>
<evidence type="ECO:0000313" key="2">
    <source>
        <dbReference type="EMBL" id="AQT66964.1"/>
    </source>
</evidence>
<name>A0A1U9NGU9_9BACT</name>
<dbReference type="KEGG" id="alus:STSP2_00102"/>
<dbReference type="EMBL" id="CP019791">
    <property type="protein sequence ID" value="AQT66964.1"/>
    <property type="molecule type" value="Genomic_DNA"/>
</dbReference>
<dbReference type="GO" id="GO:0005694">
    <property type="term" value="C:chromosome"/>
    <property type="evidence" value="ECO:0007669"/>
    <property type="project" value="TreeGrafter"/>
</dbReference>
<dbReference type="SUPFAM" id="SSF110849">
    <property type="entry name" value="ParB/Sulfiredoxin"/>
    <property type="match status" value="1"/>
</dbReference>
<dbReference type="AlphaFoldDB" id="A0A1U9NGU9"/>
<organism evidence="2 3">
    <name type="scientific">Anaerohalosphaera lusitana</name>
    <dbReference type="NCBI Taxonomy" id="1936003"/>
    <lineage>
        <taxon>Bacteria</taxon>
        <taxon>Pseudomonadati</taxon>
        <taxon>Planctomycetota</taxon>
        <taxon>Phycisphaerae</taxon>
        <taxon>Sedimentisphaerales</taxon>
        <taxon>Anaerohalosphaeraceae</taxon>
        <taxon>Anaerohalosphaera</taxon>
    </lineage>
</organism>
<dbReference type="Proteomes" id="UP000189674">
    <property type="component" value="Chromosome"/>
</dbReference>
<reference evidence="3" key="1">
    <citation type="submission" date="2017-02" db="EMBL/GenBank/DDBJ databases">
        <title>Comparative genomics and description of representatives of a novel lineage of planctomycetes thriving in anoxic sediments.</title>
        <authorList>
            <person name="Spring S."/>
            <person name="Bunk B."/>
            <person name="Sproer C."/>
        </authorList>
    </citation>
    <scope>NUCLEOTIDE SEQUENCE [LARGE SCALE GENOMIC DNA]</scope>
    <source>
        <strain evidence="3">ST-NAGAB-D1</strain>
    </source>
</reference>
<dbReference type="InterPro" id="IPR050336">
    <property type="entry name" value="Chromosome_partition/occlusion"/>
</dbReference>
<dbReference type="PANTHER" id="PTHR33375">
    <property type="entry name" value="CHROMOSOME-PARTITIONING PROTEIN PARB-RELATED"/>
    <property type="match status" value="1"/>
</dbReference>
<dbReference type="Gene3D" id="3.90.1530.10">
    <property type="entry name" value="Conserved hypothetical protein from pyrococcus furiosus pfu- 392566-001, ParB domain"/>
    <property type="match status" value="1"/>
</dbReference>
<accession>A0A1U9NGU9</accession>
<sequence length="208" mass="23653">MAQNKICRLPLSRLVEHEANPNRMNKSTFEKLVRNIDRTGNYEPIVVRKHPSRAGDYQVINGHHRRKALMELDRTHADCVVWDVDDDETMVLLATLNRLGGQDDLQKKRELIEQLAKKYSSDDLAKITNETQASIQTLKDLRESCIEAKPAKPEMLVPEVFYLREEQQEAVRDSIAKACPEAGTKAQKRAAALVKICRAYEEAGEQNG</sequence>